<dbReference type="OrthoDB" id="672697at2759"/>
<proteinExistence type="predicted"/>
<evidence type="ECO:0000256" key="1">
    <source>
        <dbReference type="SAM" id="Phobius"/>
    </source>
</evidence>
<dbReference type="Pfam" id="PF20100">
    <property type="entry name" value="DUF6490"/>
    <property type="match status" value="1"/>
</dbReference>
<evidence type="ECO:0000313" key="2">
    <source>
        <dbReference type="EMBL" id="KAF3326902.1"/>
    </source>
</evidence>
<dbReference type="InterPro" id="IPR045501">
    <property type="entry name" value="DUF6490"/>
</dbReference>
<name>A0A833QSK8_9POAL</name>
<evidence type="ECO:0000313" key="3">
    <source>
        <dbReference type="Proteomes" id="UP000623129"/>
    </source>
</evidence>
<keyword evidence="1" id="KW-1133">Transmembrane helix</keyword>
<protein>
    <submittedName>
        <fullName evidence="2">Uncharacterized protein</fullName>
    </submittedName>
</protein>
<keyword evidence="1" id="KW-0472">Membrane</keyword>
<reference evidence="2" key="1">
    <citation type="submission" date="2020-01" db="EMBL/GenBank/DDBJ databases">
        <title>Genome sequence of Kobresia littledalei, the first chromosome-level genome in the family Cyperaceae.</title>
        <authorList>
            <person name="Qu G."/>
        </authorList>
    </citation>
    <scope>NUCLEOTIDE SEQUENCE</scope>
    <source>
        <strain evidence="2">C.B.Clarke</strain>
        <tissue evidence="2">Leaf</tissue>
    </source>
</reference>
<dbReference type="EMBL" id="SWLB01000018">
    <property type="protein sequence ID" value="KAF3326902.1"/>
    <property type="molecule type" value="Genomic_DNA"/>
</dbReference>
<gene>
    <name evidence="2" type="ORF">FCM35_KLT08532</name>
</gene>
<dbReference type="Proteomes" id="UP000623129">
    <property type="component" value="Unassembled WGS sequence"/>
</dbReference>
<dbReference type="AlphaFoldDB" id="A0A833QSK8"/>
<dbReference type="PANTHER" id="PTHR46610">
    <property type="entry name" value="OS05G0181300 PROTEIN"/>
    <property type="match status" value="1"/>
</dbReference>
<feature type="transmembrane region" description="Helical" evidence="1">
    <location>
        <begin position="21"/>
        <end position="43"/>
    </location>
</feature>
<sequence length="174" mass="19868">MDLKSNSPTAPAKSLQNNHRVLRLCKYFDFLSTISFLFLTYNAVQSIYRSIDKPWDLAFVISCYAELVLLSVCLKIRENLGTDAPIEHKHRLKIAVWILITLLTTTVAYRVAQIMPLSLKIVVWGMSGSVIVAGFYAFFIFDKDVKEANGYCKLDNTEENVNKFHEQLSPEEKV</sequence>
<feature type="transmembrane region" description="Helical" evidence="1">
    <location>
        <begin position="121"/>
        <end position="141"/>
    </location>
</feature>
<keyword evidence="3" id="KW-1185">Reference proteome</keyword>
<feature type="transmembrane region" description="Helical" evidence="1">
    <location>
        <begin position="55"/>
        <end position="74"/>
    </location>
</feature>
<dbReference type="PANTHER" id="PTHR46610:SF20">
    <property type="entry name" value="OS05G0181300 PROTEIN"/>
    <property type="match status" value="1"/>
</dbReference>
<organism evidence="2 3">
    <name type="scientific">Carex littledalei</name>
    <dbReference type="NCBI Taxonomy" id="544730"/>
    <lineage>
        <taxon>Eukaryota</taxon>
        <taxon>Viridiplantae</taxon>
        <taxon>Streptophyta</taxon>
        <taxon>Embryophyta</taxon>
        <taxon>Tracheophyta</taxon>
        <taxon>Spermatophyta</taxon>
        <taxon>Magnoliopsida</taxon>
        <taxon>Liliopsida</taxon>
        <taxon>Poales</taxon>
        <taxon>Cyperaceae</taxon>
        <taxon>Cyperoideae</taxon>
        <taxon>Cariceae</taxon>
        <taxon>Carex</taxon>
        <taxon>Carex subgen. Euthyceras</taxon>
    </lineage>
</organism>
<keyword evidence="1" id="KW-0812">Transmembrane</keyword>
<accession>A0A833QSK8</accession>
<comment type="caution">
    <text evidence="2">The sequence shown here is derived from an EMBL/GenBank/DDBJ whole genome shotgun (WGS) entry which is preliminary data.</text>
</comment>
<feature type="transmembrane region" description="Helical" evidence="1">
    <location>
        <begin position="94"/>
        <end position="115"/>
    </location>
</feature>